<feature type="region of interest" description="Disordered" evidence="1">
    <location>
        <begin position="119"/>
        <end position="142"/>
    </location>
</feature>
<dbReference type="AlphaFoldDB" id="A0A5J4NT30"/>
<dbReference type="InterPro" id="IPR015496">
    <property type="entry name" value="Ubiquilin"/>
</dbReference>
<evidence type="ECO:0000313" key="5">
    <source>
        <dbReference type="Proteomes" id="UP000324629"/>
    </source>
</evidence>
<dbReference type="Gene3D" id="1.10.8.10">
    <property type="entry name" value="DNA helicase RuvA subunit, C-terminal domain"/>
    <property type="match status" value="1"/>
</dbReference>
<evidence type="ECO:0000256" key="1">
    <source>
        <dbReference type="SAM" id="MobiDB-lite"/>
    </source>
</evidence>
<feature type="compositionally biased region" description="Polar residues" evidence="1">
    <location>
        <begin position="326"/>
        <end position="347"/>
    </location>
</feature>
<gene>
    <name evidence="4" type="ORF">DEA37_0014956</name>
</gene>
<dbReference type="Pfam" id="PF00240">
    <property type="entry name" value="ubiquitin"/>
    <property type="match status" value="1"/>
</dbReference>
<feature type="compositionally biased region" description="Polar residues" evidence="1">
    <location>
        <begin position="119"/>
        <end position="141"/>
    </location>
</feature>
<keyword evidence="5" id="KW-1185">Reference proteome</keyword>
<dbReference type="InterPro" id="IPR029071">
    <property type="entry name" value="Ubiquitin-like_domsf"/>
</dbReference>
<sequence length="595" mass="64639">MFKTVVFWRSAVPESFQMSLWSIRIKTPTEEKTVSVPEDGSIKQVYCFYIKFVHFTVFHLNALLSTQLREEVSKAFNAPVKQICLIFAGRILNDNESLAQHKIKDGLIVHLVIRVPKPESTNTDSSRGLNTATAGSASQPIHTPMGTLPDVGGFQNIFGTGGTSFANMQQALQTQVMQNPELLRSMLENPMVQSLMSNPDVIRSLFQANPQMRELMERNPEVGHMLNNPELLRQSMEIARNPAMMQEMARNYDRALSNLEAVPGGMNHLQRIFRDIQEPLMDAAASMRSGENTETPTSNPFADLAGVRRAAPTNEPMPNPWAPATSPGSDSANVTTAPSAPASGQNTDLMQNMLNQLSSRPELFSNAFQVPYVQAMLEAMSADPTVMESLIMNNPMIASVEPGVRDRMRQMVPQLVNQLGQPEFVNMLRNPRALQAMMQIQQGLQILQQEAPGVLTGLGMSSPPTQPSSTPASAEAVTDNTPTMATTVGNTAASATTVPTSVNQTELATLLASMLNVMSSTNAGSTGVPTFGDVLRSPQTNPLSAAPPENRYASQLEILASMGFINREANLQALIATFGDVNAAVDRLLQSNQLG</sequence>
<dbReference type="InterPro" id="IPR015940">
    <property type="entry name" value="UBA"/>
</dbReference>
<dbReference type="PANTHER" id="PTHR10677:SF3">
    <property type="entry name" value="FI07626P-RELATED"/>
    <property type="match status" value="1"/>
</dbReference>
<dbReference type="CDD" id="cd14399">
    <property type="entry name" value="UBA_PLICs"/>
    <property type="match status" value="1"/>
</dbReference>
<dbReference type="EMBL" id="QNGE01000995">
    <property type="protein sequence ID" value="KAA3678693.1"/>
    <property type="molecule type" value="Genomic_DNA"/>
</dbReference>
<dbReference type="PROSITE" id="PS50030">
    <property type="entry name" value="UBA"/>
    <property type="match status" value="1"/>
</dbReference>
<reference evidence="4 5" key="1">
    <citation type="journal article" date="2019" name="Gigascience">
        <title>Whole-genome sequence of the oriental lung fluke Paragonimus westermani.</title>
        <authorList>
            <person name="Oey H."/>
            <person name="Zakrzewski M."/>
            <person name="Narain K."/>
            <person name="Devi K.R."/>
            <person name="Agatsuma T."/>
            <person name="Nawaratna S."/>
            <person name="Gobert G.N."/>
            <person name="Jones M.K."/>
            <person name="Ragan M.A."/>
            <person name="McManus D.P."/>
            <person name="Krause L."/>
        </authorList>
    </citation>
    <scope>NUCLEOTIDE SEQUENCE [LARGE SCALE GENOMIC DNA]</scope>
    <source>
        <strain evidence="4 5">IND2009</strain>
    </source>
</reference>
<dbReference type="Proteomes" id="UP000324629">
    <property type="component" value="Unassembled WGS sequence"/>
</dbReference>
<evidence type="ECO:0000259" key="3">
    <source>
        <dbReference type="PROSITE" id="PS50053"/>
    </source>
</evidence>
<name>A0A5J4NT30_9TREM</name>
<dbReference type="SMART" id="SM00213">
    <property type="entry name" value="UBQ"/>
    <property type="match status" value="1"/>
</dbReference>
<dbReference type="GO" id="GO:0005829">
    <property type="term" value="C:cytosol"/>
    <property type="evidence" value="ECO:0007669"/>
    <property type="project" value="TreeGrafter"/>
</dbReference>
<evidence type="ECO:0000259" key="2">
    <source>
        <dbReference type="PROSITE" id="PS50030"/>
    </source>
</evidence>
<protein>
    <submittedName>
        <fullName evidence="4">Ubiquilin</fullName>
    </submittedName>
</protein>
<dbReference type="GO" id="GO:0006511">
    <property type="term" value="P:ubiquitin-dependent protein catabolic process"/>
    <property type="evidence" value="ECO:0007669"/>
    <property type="project" value="TreeGrafter"/>
</dbReference>
<dbReference type="SMART" id="SM00727">
    <property type="entry name" value="STI1"/>
    <property type="match status" value="4"/>
</dbReference>
<dbReference type="GO" id="GO:0031593">
    <property type="term" value="F:polyubiquitin modification-dependent protein binding"/>
    <property type="evidence" value="ECO:0007669"/>
    <property type="project" value="TreeGrafter"/>
</dbReference>
<feature type="domain" description="UBA" evidence="2">
    <location>
        <begin position="547"/>
        <end position="591"/>
    </location>
</feature>
<dbReference type="Pfam" id="PF23195">
    <property type="entry name" value="UBQLN1"/>
    <property type="match status" value="1"/>
</dbReference>
<feature type="region of interest" description="Disordered" evidence="1">
    <location>
        <begin position="310"/>
        <end position="347"/>
    </location>
</feature>
<dbReference type="Gene3D" id="1.10.260.100">
    <property type="match status" value="1"/>
</dbReference>
<dbReference type="Gene3D" id="3.10.20.90">
    <property type="entry name" value="Phosphatidylinositol 3-kinase Catalytic Subunit, Chain A, domain 1"/>
    <property type="match status" value="1"/>
</dbReference>
<comment type="caution">
    <text evidence="4">The sequence shown here is derived from an EMBL/GenBank/DDBJ whole genome shotgun (WGS) entry which is preliminary data.</text>
</comment>
<proteinExistence type="predicted"/>
<dbReference type="FunFam" id="1.10.260.100:FF:000001">
    <property type="entry name" value="Ubiquilin 1"/>
    <property type="match status" value="1"/>
</dbReference>
<dbReference type="InterPro" id="IPR009060">
    <property type="entry name" value="UBA-like_sf"/>
</dbReference>
<dbReference type="PROSITE" id="PS50053">
    <property type="entry name" value="UBIQUITIN_2"/>
    <property type="match status" value="1"/>
</dbReference>
<dbReference type="Pfam" id="PF00627">
    <property type="entry name" value="UBA"/>
    <property type="match status" value="1"/>
</dbReference>
<evidence type="ECO:0000313" key="4">
    <source>
        <dbReference type="EMBL" id="KAA3678693.1"/>
    </source>
</evidence>
<accession>A0A5J4NT30</accession>
<dbReference type="SMART" id="SM00165">
    <property type="entry name" value="UBA"/>
    <property type="match status" value="1"/>
</dbReference>
<dbReference type="InterPro" id="IPR000626">
    <property type="entry name" value="Ubiquitin-like_dom"/>
</dbReference>
<dbReference type="SUPFAM" id="SSF54236">
    <property type="entry name" value="Ubiquitin-like"/>
    <property type="match status" value="1"/>
</dbReference>
<dbReference type="PANTHER" id="PTHR10677">
    <property type="entry name" value="UBIQUILIN"/>
    <property type="match status" value="1"/>
</dbReference>
<organism evidence="4 5">
    <name type="scientific">Paragonimus westermani</name>
    <dbReference type="NCBI Taxonomy" id="34504"/>
    <lineage>
        <taxon>Eukaryota</taxon>
        <taxon>Metazoa</taxon>
        <taxon>Spiralia</taxon>
        <taxon>Lophotrochozoa</taxon>
        <taxon>Platyhelminthes</taxon>
        <taxon>Trematoda</taxon>
        <taxon>Digenea</taxon>
        <taxon>Plagiorchiida</taxon>
        <taxon>Troglotremata</taxon>
        <taxon>Troglotrematidae</taxon>
        <taxon>Paragonimus</taxon>
    </lineage>
</organism>
<dbReference type="InterPro" id="IPR006636">
    <property type="entry name" value="STI1_HS-bd"/>
</dbReference>
<feature type="domain" description="Ubiquitin-like" evidence="3">
    <location>
        <begin position="67"/>
        <end position="118"/>
    </location>
</feature>
<dbReference type="SUPFAM" id="SSF46934">
    <property type="entry name" value="UBA-like"/>
    <property type="match status" value="1"/>
</dbReference>